<gene>
    <name evidence="2" type="ORF">Mal52_13770</name>
</gene>
<dbReference type="EMBL" id="CP036276">
    <property type="protein sequence ID" value="QDU42908.1"/>
    <property type="molecule type" value="Genomic_DNA"/>
</dbReference>
<evidence type="ECO:0000313" key="3">
    <source>
        <dbReference type="Proteomes" id="UP000319383"/>
    </source>
</evidence>
<keyword evidence="1" id="KW-0175">Coiled coil</keyword>
<dbReference type="AlphaFoldDB" id="A0A517ZKB0"/>
<evidence type="ECO:0000256" key="1">
    <source>
        <dbReference type="SAM" id="Coils"/>
    </source>
</evidence>
<feature type="coiled-coil region" evidence="1">
    <location>
        <begin position="44"/>
        <end position="78"/>
    </location>
</feature>
<organism evidence="2 3">
    <name type="scientific">Symmachiella dynata</name>
    <dbReference type="NCBI Taxonomy" id="2527995"/>
    <lineage>
        <taxon>Bacteria</taxon>
        <taxon>Pseudomonadati</taxon>
        <taxon>Planctomycetota</taxon>
        <taxon>Planctomycetia</taxon>
        <taxon>Planctomycetales</taxon>
        <taxon>Planctomycetaceae</taxon>
        <taxon>Symmachiella</taxon>
    </lineage>
</organism>
<name>A0A517ZKB0_9PLAN</name>
<reference evidence="2 3" key="1">
    <citation type="submission" date="2019-02" db="EMBL/GenBank/DDBJ databases">
        <title>Deep-cultivation of Planctomycetes and their phenomic and genomic characterization uncovers novel biology.</title>
        <authorList>
            <person name="Wiegand S."/>
            <person name="Jogler M."/>
            <person name="Boedeker C."/>
            <person name="Pinto D."/>
            <person name="Vollmers J."/>
            <person name="Rivas-Marin E."/>
            <person name="Kohn T."/>
            <person name="Peeters S.H."/>
            <person name="Heuer A."/>
            <person name="Rast P."/>
            <person name="Oberbeckmann S."/>
            <person name="Bunk B."/>
            <person name="Jeske O."/>
            <person name="Meyerdierks A."/>
            <person name="Storesund J.E."/>
            <person name="Kallscheuer N."/>
            <person name="Luecker S."/>
            <person name="Lage O.M."/>
            <person name="Pohl T."/>
            <person name="Merkel B.J."/>
            <person name="Hornburger P."/>
            <person name="Mueller R.-W."/>
            <person name="Bruemmer F."/>
            <person name="Labrenz M."/>
            <person name="Spormann A.M."/>
            <person name="Op den Camp H."/>
            <person name="Overmann J."/>
            <person name="Amann R."/>
            <person name="Jetten M.S.M."/>
            <person name="Mascher T."/>
            <person name="Medema M.H."/>
            <person name="Devos D.P."/>
            <person name="Kaster A.-K."/>
            <person name="Ovreas L."/>
            <person name="Rohde M."/>
            <person name="Galperin M.Y."/>
            <person name="Jogler C."/>
        </authorList>
    </citation>
    <scope>NUCLEOTIDE SEQUENCE [LARGE SCALE GENOMIC DNA]</scope>
    <source>
        <strain evidence="2 3">Mal52</strain>
    </source>
</reference>
<proteinExistence type="predicted"/>
<dbReference type="RefSeq" id="WP_145374905.1">
    <property type="nucleotide sequence ID" value="NZ_CP036276.1"/>
</dbReference>
<dbReference type="Proteomes" id="UP000319383">
    <property type="component" value="Chromosome"/>
</dbReference>
<protein>
    <submittedName>
        <fullName evidence="2">Uncharacterized protein</fullName>
    </submittedName>
</protein>
<dbReference type="KEGG" id="sdyn:Mal52_13770"/>
<sequence length="214" mass="25254">MELIIASAVLLAAAGYGIYRNYSRLRRNRRQRRWQHEQRRRQQVREAAARRRAAAEKLRRLNAIARNLQLALMQINNARDFQRAASWAAKAQGLPAGFHQRQFRRFRSRLRDHALNRIVAGENPEQVHDSLQSLVRNLGIAEFEADYLMAEVLDRQPQRRDANGAFENQLRQSHDEHRRRMEVLHNMEGLDEDIREQLLEAELGRFRSRLFGEV</sequence>
<accession>A0A517ZKB0</accession>
<evidence type="ECO:0000313" key="2">
    <source>
        <dbReference type="EMBL" id="QDU42908.1"/>
    </source>
</evidence>
<keyword evidence="3" id="KW-1185">Reference proteome</keyword>